<accession>A0ABS8ANJ8</accession>
<gene>
    <name evidence="3" type="ORF">LGH74_07345</name>
</gene>
<evidence type="ECO:0000313" key="4">
    <source>
        <dbReference type="Proteomes" id="UP001165296"/>
    </source>
</evidence>
<dbReference type="PANTHER" id="PTHR35535:SF1">
    <property type="entry name" value="HEAT SHOCK PROTEIN HSLJ"/>
    <property type="match status" value="1"/>
</dbReference>
<protein>
    <submittedName>
        <fullName evidence="3">META domain-containing protein</fullName>
    </submittedName>
</protein>
<feature type="signal peptide" evidence="1">
    <location>
        <begin position="1"/>
        <end position="23"/>
    </location>
</feature>
<dbReference type="EMBL" id="JAJADR010000002">
    <property type="protein sequence ID" value="MCB2407787.1"/>
    <property type="molecule type" value="Genomic_DNA"/>
</dbReference>
<name>A0ABS8ANJ8_9BACT</name>
<evidence type="ECO:0000313" key="3">
    <source>
        <dbReference type="EMBL" id="MCB2407787.1"/>
    </source>
</evidence>
<dbReference type="Gene3D" id="2.40.128.270">
    <property type="match status" value="1"/>
</dbReference>
<dbReference type="InterPro" id="IPR038670">
    <property type="entry name" value="HslJ-like_sf"/>
</dbReference>
<dbReference type="Pfam" id="PF03724">
    <property type="entry name" value="META"/>
    <property type="match status" value="1"/>
</dbReference>
<dbReference type="Proteomes" id="UP001165296">
    <property type="component" value="Unassembled WGS sequence"/>
</dbReference>
<proteinExistence type="predicted"/>
<keyword evidence="1" id="KW-0732">Signal</keyword>
<keyword evidence="4" id="KW-1185">Reference proteome</keyword>
<sequence length="157" mass="16613">MIRTSFLAVGAFCALLLASCQTTSPTAPPAAQAITTPLAELRNTRWVLRQLNGQPVATPANGEVYVLLRGNEQQAEGHSGCNRFLGKFDLPAAGQLRFGPLASTRMACLDAAANTTETGFLAALANTRTYQISGDTLRLYPEVATGPAAVLHAVYLH</sequence>
<reference evidence="3" key="1">
    <citation type="submission" date="2021-10" db="EMBL/GenBank/DDBJ databases">
        <authorList>
            <person name="Dean J.D."/>
            <person name="Kim M.K."/>
            <person name="Newey C.N."/>
            <person name="Stoker T.S."/>
            <person name="Thompson D.W."/>
            <person name="Grose J.H."/>
        </authorList>
    </citation>
    <scope>NUCLEOTIDE SEQUENCE</scope>
    <source>
        <strain evidence="3">BT178</strain>
    </source>
</reference>
<dbReference type="InterPro" id="IPR005184">
    <property type="entry name" value="DUF306_Meta_HslJ"/>
</dbReference>
<evidence type="ECO:0000256" key="1">
    <source>
        <dbReference type="SAM" id="SignalP"/>
    </source>
</evidence>
<organism evidence="3 4">
    <name type="scientific">Hymenobacter lucidus</name>
    <dbReference type="NCBI Taxonomy" id="2880930"/>
    <lineage>
        <taxon>Bacteria</taxon>
        <taxon>Pseudomonadati</taxon>
        <taxon>Bacteroidota</taxon>
        <taxon>Cytophagia</taxon>
        <taxon>Cytophagales</taxon>
        <taxon>Hymenobacteraceae</taxon>
        <taxon>Hymenobacter</taxon>
    </lineage>
</organism>
<evidence type="ECO:0000259" key="2">
    <source>
        <dbReference type="Pfam" id="PF03724"/>
    </source>
</evidence>
<dbReference type="InterPro" id="IPR053147">
    <property type="entry name" value="Hsp_HslJ-like"/>
</dbReference>
<comment type="caution">
    <text evidence="3">The sequence shown here is derived from an EMBL/GenBank/DDBJ whole genome shotgun (WGS) entry which is preliminary data.</text>
</comment>
<dbReference type="PANTHER" id="PTHR35535">
    <property type="entry name" value="HEAT SHOCK PROTEIN HSLJ"/>
    <property type="match status" value="1"/>
</dbReference>
<dbReference type="RefSeq" id="WP_226174011.1">
    <property type="nucleotide sequence ID" value="NZ_JAJADR010000002.1"/>
</dbReference>
<dbReference type="PROSITE" id="PS51257">
    <property type="entry name" value="PROKAR_LIPOPROTEIN"/>
    <property type="match status" value="1"/>
</dbReference>
<feature type="domain" description="DUF306" evidence="2">
    <location>
        <begin position="39"/>
        <end position="141"/>
    </location>
</feature>
<feature type="chain" id="PRO_5046740237" evidence="1">
    <location>
        <begin position="24"/>
        <end position="157"/>
    </location>
</feature>